<organism evidence="1">
    <name type="scientific">Salmonella enterica subsp. enterica serovar Karamoja</name>
    <dbReference type="NCBI Taxonomy" id="2500153"/>
    <lineage>
        <taxon>Bacteria</taxon>
        <taxon>Pseudomonadati</taxon>
        <taxon>Pseudomonadota</taxon>
        <taxon>Gammaproteobacteria</taxon>
        <taxon>Enterobacterales</taxon>
        <taxon>Enterobacteriaceae</taxon>
        <taxon>Salmonella</taxon>
    </lineage>
</organism>
<name>A0A3T0CIC9_SALET</name>
<proteinExistence type="predicted"/>
<gene>
    <name evidence="1" type="ORF">EL007_24155</name>
</gene>
<protein>
    <submittedName>
        <fullName evidence="1">Uncharacterized protein</fullName>
    </submittedName>
</protein>
<dbReference type="RefSeq" id="WP_168445597.1">
    <property type="nucleotide sequence ID" value="NZ_CP034699.1"/>
</dbReference>
<dbReference type="EMBL" id="CP034699">
    <property type="protein sequence ID" value="AZT44356.1"/>
    <property type="molecule type" value="Genomic_DNA"/>
</dbReference>
<keyword evidence="1" id="KW-0614">Plasmid</keyword>
<accession>A0A3T0CIC9</accession>
<dbReference type="AlphaFoldDB" id="A0A3T0CIC9"/>
<evidence type="ECO:0000313" key="1">
    <source>
        <dbReference type="EMBL" id="AZT44356.1"/>
    </source>
</evidence>
<geneLocation type="plasmid" evidence="1">
    <name>pRSE40</name>
</geneLocation>
<reference evidence="1" key="1">
    <citation type="submission" date="2018-12" db="EMBL/GenBank/DDBJ databases">
        <title>Complete genome sequences of twenty non-typhoidal Salmonella isolates from Rwanda.</title>
        <authorList>
            <person name="Byukusenge M."/>
            <person name="Li L."/>
            <person name="Subhashinie K."/>
            <person name="Nzayirambaho M."/>
            <person name="Kuchipudi S.V."/>
            <person name="Jayarao B.M."/>
        </authorList>
    </citation>
    <scope>NUCLEOTIDE SEQUENCE</scope>
    <source>
        <strain evidence="1">RSE40</strain>
        <plasmid evidence="1">pRSE40</plasmid>
    </source>
</reference>
<sequence length="140" mass="16079">MKNITKAPVPRQGTVGFPEDVTILLQLMNASSGPSPDESPWTREAWQMVNALVYALCYQFLQDKTPLSRQTINETLPLDRMMALYQEALSQKWRKEGYQPLEKYLSGLPGFEEACHTGLWPEEAYNQHGYLVQQYRELPA</sequence>